<comment type="caution">
    <text evidence="2">The sequence shown here is derived from an EMBL/GenBank/DDBJ whole genome shotgun (WGS) entry which is preliminary data.</text>
</comment>
<evidence type="ECO:0000256" key="1">
    <source>
        <dbReference type="SAM" id="MobiDB-lite"/>
    </source>
</evidence>
<feature type="compositionally biased region" description="Basic and acidic residues" evidence="1">
    <location>
        <begin position="1"/>
        <end position="35"/>
    </location>
</feature>
<keyword evidence="3" id="KW-1185">Reference proteome</keyword>
<feature type="region of interest" description="Disordered" evidence="1">
    <location>
        <begin position="153"/>
        <end position="188"/>
    </location>
</feature>
<accession>A0A6G0J867</accession>
<dbReference type="EMBL" id="REGW02000001">
    <property type="protein sequence ID" value="KAE8299910.1"/>
    <property type="molecule type" value="Genomic_DNA"/>
</dbReference>
<feature type="compositionally biased region" description="Low complexity" evidence="1">
    <location>
        <begin position="80"/>
        <end position="89"/>
    </location>
</feature>
<feature type="region of interest" description="Disordered" evidence="1">
    <location>
        <begin position="76"/>
        <end position="114"/>
    </location>
</feature>
<proteinExistence type="predicted"/>
<evidence type="ECO:0000313" key="2">
    <source>
        <dbReference type="EMBL" id="KAE8299910.1"/>
    </source>
</evidence>
<reference evidence="2 3" key="1">
    <citation type="submission" date="2019-07" db="EMBL/GenBank/DDBJ databases">
        <title>Chromosome genome assembly for large yellow croaker.</title>
        <authorList>
            <person name="Xiao S."/>
        </authorList>
    </citation>
    <scope>NUCLEOTIDE SEQUENCE [LARGE SCALE GENOMIC DNA]</scope>
    <source>
        <strain evidence="2">JMULYC20181020</strain>
        <tissue evidence="2">Muscle</tissue>
    </source>
</reference>
<feature type="compositionally biased region" description="Low complexity" evidence="1">
    <location>
        <begin position="154"/>
        <end position="165"/>
    </location>
</feature>
<feature type="region of interest" description="Disordered" evidence="1">
    <location>
        <begin position="1"/>
        <end position="39"/>
    </location>
</feature>
<protein>
    <submittedName>
        <fullName evidence="2">Serum response factor</fullName>
    </submittedName>
</protein>
<name>A0A6G0J867_LARCR</name>
<organism evidence="2 3">
    <name type="scientific">Larimichthys crocea</name>
    <name type="common">Large yellow croaker</name>
    <name type="synonym">Pseudosciaena crocea</name>
    <dbReference type="NCBI Taxonomy" id="215358"/>
    <lineage>
        <taxon>Eukaryota</taxon>
        <taxon>Metazoa</taxon>
        <taxon>Chordata</taxon>
        <taxon>Craniata</taxon>
        <taxon>Vertebrata</taxon>
        <taxon>Euteleostomi</taxon>
        <taxon>Actinopterygii</taxon>
        <taxon>Neopterygii</taxon>
        <taxon>Teleostei</taxon>
        <taxon>Neoteleostei</taxon>
        <taxon>Acanthomorphata</taxon>
        <taxon>Eupercaria</taxon>
        <taxon>Sciaenidae</taxon>
        <taxon>Larimichthys</taxon>
    </lineage>
</organism>
<sequence>MEFIDKQTEAVHHVQQEEDRHHEEGVRAVHDDRLNHRGRPILRPEDERHRLEETDLTYQVSEADSLEVAKDLIKPAFTGSTPSSSSVSSRCLAAPRHTHYPPQPTGPASGHSGPWGPRPCCHASWSAHTADHAATPPATVSLADYTVCSSGVESRSSYRPSRFSPAVSRPPQSEQLRDPQPTPSTASLPQVFLTSSSVTAQIPVSAVQLHPMVISQQSGSSNLTELQVVSLDVHQSKED</sequence>
<dbReference type="AlphaFoldDB" id="A0A6G0J867"/>
<gene>
    <name evidence="2" type="ORF">D5F01_LYC00033</name>
</gene>
<evidence type="ECO:0000313" key="3">
    <source>
        <dbReference type="Proteomes" id="UP000424527"/>
    </source>
</evidence>
<dbReference type="Proteomes" id="UP000424527">
    <property type="component" value="Unassembled WGS sequence"/>
</dbReference>